<dbReference type="InterPro" id="IPR041492">
    <property type="entry name" value="HAD_2"/>
</dbReference>
<dbReference type="Gene3D" id="3.40.50.1000">
    <property type="entry name" value="HAD superfamily/HAD-like"/>
    <property type="match status" value="1"/>
</dbReference>
<dbReference type="GO" id="GO:0046872">
    <property type="term" value="F:metal ion binding"/>
    <property type="evidence" value="ECO:0007669"/>
    <property type="project" value="UniProtKB-KW"/>
</dbReference>
<evidence type="ECO:0000256" key="6">
    <source>
        <dbReference type="ARBA" id="ARBA00022842"/>
    </source>
</evidence>
<keyword evidence="5" id="KW-0378">Hydrolase</keyword>
<dbReference type="OrthoDB" id="9776368at2"/>
<reference evidence="10" key="1">
    <citation type="submission" date="2016-10" db="EMBL/GenBank/DDBJ databases">
        <authorList>
            <person name="Varghese N."/>
            <person name="Submissions S."/>
        </authorList>
    </citation>
    <scope>NUCLEOTIDE SEQUENCE [LARGE SCALE GENOMIC DNA]</scope>
    <source>
        <strain evidence="10">Nm69</strain>
    </source>
</reference>
<dbReference type="SUPFAM" id="SSF56784">
    <property type="entry name" value="HAD-like"/>
    <property type="match status" value="1"/>
</dbReference>
<dbReference type="GO" id="GO:0005829">
    <property type="term" value="C:cytosol"/>
    <property type="evidence" value="ECO:0007669"/>
    <property type="project" value="TreeGrafter"/>
</dbReference>
<evidence type="ECO:0000256" key="7">
    <source>
        <dbReference type="ARBA" id="ARBA00023277"/>
    </source>
</evidence>
<dbReference type="Gene3D" id="1.10.150.240">
    <property type="entry name" value="Putative phosphatase, domain 2"/>
    <property type="match status" value="1"/>
</dbReference>
<evidence type="ECO:0000256" key="4">
    <source>
        <dbReference type="ARBA" id="ARBA00022723"/>
    </source>
</evidence>
<dbReference type="PANTHER" id="PTHR43434:SF23">
    <property type="entry name" value="PHOSPHOGLYCOLATE PHOSPHATASE"/>
    <property type="match status" value="1"/>
</dbReference>
<dbReference type="AlphaFoldDB" id="A0A1I4EA96"/>
<evidence type="ECO:0000313" key="10">
    <source>
        <dbReference type="Proteomes" id="UP000199533"/>
    </source>
</evidence>
<dbReference type="InterPro" id="IPR050155">
    <property type="entry name" value="HAD-like_hydrolase_sf"/>
</dbReference>
<gene>
    <name evidence="9" type="ORF">SAMN05216302_102622</name>
</gene>
<dbReference type="NCBIfam" id="TIGR01509">
    <property type="entry name" value="HAD-SF-IA-v3"/>
    <property type="match status" value="1"/>
</dbReference>
<comment type="pathway">
    <text evidence="2">Organic acid metabolism; glycolate biosynthesis; glycolate from 2-phosphoglycolate: step 1/1.</text>
</comment>
<sequence length="219" mass="24137">MLLSAVFFDFDGTLADTAPDLGHALNRQRTNRGLDPLPIEQIRTQASAGARGLLGLGFSIKPEDPGYPEMREEFLEFYTQRLCHETCLFPGVETLLEQLNLRGLPWGIVTNKPARFTYPLIEQLGLQQGVASIVCGDEVAHTKPHPEPLLKACDKINVSPAECIYLGDDLRDVKASLSAGMEPIIARYGYLGNGQPPETWGARHIIDKPQDLLAYIPAK</sequence>
<dbReference type="SFLD" id="SFLDG01135">
    <property type="entry name" value="C1.5.6:_HAD__Beta-PGM__Phospha"/>
    <property type="match status" value="1"/>
</dbReference>
<accession>A0A1I4EA96</accession>
<dbReference type="InterPro" id="IPR006439">
    <property type="entry name" value="HAD-SF_hydro_IA"/>
</dbReference>
<dbReference type="STRING" id="52441.SAMN05216302_102622"/>
<dbReference type="GO" id="GO:0008967">
    <property type="term" value="F:phosphoglycolate phosphatase activity"/>
    <property type="evidence" value="ECO:0007669"/>
    <property type="project" value="UniProtKB-EC"/>
</dbReference>
<organism evidence="9 10">
    <name type="scientific">Nitrosomonas aestuarii</name>
    <dbReference type="NCBI Taxonomy" id="52441"/>
    <lineage>
        <taxon>Bacteria</taxon>
        <taxon>Pseudomonadati</taxon>
        <taxon>Pseudomonadota</taxon>
        <taxon>Betaproteobacteria</taxon>
        <taxon>Nitrosomonadales</taxon>
        <taxon>Nitrosomonadaceae</taxon>
        <taxon>Nitrosomonas</taxon>
    </lineage>
</organism>
<dbReference type="InterPro" id="IPR023198">
    <property type="entry name" value="PGP-like_dom2"/>
</dbReference>
<dbReference type="InterPro" id="IPR023214">
    <property type="entry name" value="HAD_sf"/>
</dbReference>
<dbReference type="Proteomes" id="UP000199533">
    <property type="component" value="Unassembled WGS sequence"/>
</dbReference>
<evidence type="ECO:0000256" key="1">
    <source>
        <dbReference type="ARBA" id="ARBA00000830"/>
    </source>
</evidence>
<dbReference type="PRINTS" id="PR00413">
    <property type="entry name" value="HADHALOGNASE"/>
</dbReference>
<dbReference type="GO" id="GO:0006281">
    <property type="term" value="P:DNA repair"/>
    <property type="evidence" value="ECO:0007669"/>
    <property type="project" value="TreeGrafter"/>
</dbReference>
<dbReference type="NCBIfam" id="TIGR01549">
    <property type="entry name" value="HAD-SF-IA-v1"/>
    <property type="match status" value="1"/>
</dbReference>
<evidence type="ECO:0000256" key="3">
    <source>
        <dbReference type="ARBA" id="ARBA00013078"/>
    </source>
</evidence>
<protein>
    <recommendedName>
        <fullName evidence="3">phosphoglycolate phosphatase</fullName>
        <ecNumber evidence="3">3.1.3.18</ecNumber>
    </recommendedName>
</protein>
<dbReference type="FunFam" id="3.40.50.1000:FF:000022">
    <property type="entry name" value="Phosphoglycolate phosphatase"/>
    <property type="match status" value="1"/>
</dbReference>
<name>A0A1I4EA96_9PROT</name>
<keyword evidence="10" id="KW-1185">Reference proteome</keyword>
<dbReference type="Pfam" id="PF13419">
    <property type="entry name" value="HAD_2"/>
    <property type="match status" value="1"/>
</dbReference>
<keyword evidence="6" id="KW-0460">Magnesium</keyword>
<dbReference type="RefSeq" id="WP_090701425.1">
    <property type="nucleotide sequence ID" value="NZ_FOSP01000026.1"/>
</dbReference>
<evidence type="ECO:0000256" key="2">
    <source>
        <dbReference type="ARBA" id="ARBA00004818"/>
    </source>
</evidence>
<dbReference type="EMBL" id="FOSP01000026">
    <property type="protein sequence ID" value="SFL01286.1"/>
    <property type="molecule type" value="Genomic_DNA"/>
</dbReference>
<evidence type="ECO:0000256" key="8">
    <source>
        <dbReference type="ARBA" id="ARBA00059247"/>
    </source>
</evidence>
<dbReference type="SFLD" id="SFLDS00003">
    <property type="entry name" value="Haloacid_Dehalogenase"/>
    <property type="match status" value="1"/>
</dbReference>
<comment type="function">
    <text evidence="8">Specifically catalyzes the dephosphorylation of 2-phosphoglycolate. Is involved in the dissimilation of the intracellular 2-phosphoglycolate formed during the DNA repair of 3'-phosphoglycolate ends, a major class of DNA lesions induced by oxidative stress.</text>
</comment>
<evidence type="ECO:0000313" key="9">
    <source>
        <dbReference type="EMBL" id="SFL01286.1"/>
    </source>
</evidence>
<proteinExistence type="predicted"/>
<dbReference type="SFLD" id="SFLDG01129">
    <property type="entry name" value="C1.5:_HAD__Beta-PGM__Phosphata"/>
    <property type="match status" value="1"/>
</dbReference>
<comment type="catalytic activity">
    <reaction evidence="1">
        <text>2-phosphoglycolate + H2O = glycolate + phosphate</text>
        <dbReference type="Rhea" id="RHEA:14369"/>
        <dbReference type="ChEBI" id="CHEBI:15377"/>
        <dbReference type="ChEBI" id="CHEBI:29805"/>
        <dbReference type="ChEBI" id="CHEBI:43474"/>
        <dbReference type="ChEBI" id="CHEBI:58033"/>
        <dbReference type="EC" id="3.1.3.18"/>
    </reaction>
</comment>
<dbReference type="PANTHER" id="PTHR43434">
    <property type="entry name" value="PHOSPHOGLYCOLATE PHOSPHATASE"/>
    <property type="match status" value="1"/>
</dbReference>
<dbReference type="InterPro" id="IPR036412">
    <property type="entry name" value="HAD-like_sf"/>
</dbReference>
<evidence type="ECO:0000256" key="5">
    <source>
        <dbReference type="ARBA" id="ARBA00022801"/>
    </source>
</evidence>
<keyword evidence="4" id="KW-0479">Metal-binding</keyword>
<keyword evidence="7" id="KW-0119">Carbohydrate metabolism</keyword>
<dbReference type="EC" id="3.1.3.18" evidence="3"/>